<sequence length="69" mass="7188">MKQPAGGAGEAGLGGTRIPRLGCDSQTGRRGQRAVCCIPKVGIAGIQDGKHHFLKVIVERHKLAKSRGG</sequence>
<dbReference type="EMBL" id="JANPWB010000007">
    <property type="protein sequence ID" value="KAJ1170594.1"/>
    <property type="molecule type" value="Genomic_DNA"/>
</dbReference>
<feature type="region of interest" description="Disordered" evidence="1">
    <location>
        <begin position="1"/>
        <end position="28"/>
    </location>
</feature>
<reference evidence="2" key="1">
    <citation type="journal article" date="2022" name="bioRxiv">
        <title>Sequencing and chromosome-scale assembly of the giantPleurodeles waltlgenome.</title>
        <authorList>
            <person name="Brown T."/>
            <person name="Elewa A."/>
            <person name="Iarovenko S."/>
            <person name="Subramanian E."/>
            <person name="Araus A.J."/>
            <person name="Petzold A."/>
            <person name="Susuki M."/>
            <person name="Suzuki K.-i.T."/>
            <person name="Hayashi T."/>
            <person name="Toyoda A."/>
            <person name="Oliveira C."/>
            <person name="Osipova E."/>
            <person name="Leigh N.D."/>
            <person name="Simon A."/>
            <person name="Yun M.H."/>
        </authorList>
    </citation>
    <scope>NUCLEOTIDE SEQUENCE</scope>
    <source>
        <strain evidence="2">20211129_DDA</strain>
        <tissue evidence="2">Liver</tissue>
    </source>
</reference>
<gene>
    <name evidence="2" type="ORF">NDU88_002467</name>
</gene>
<name>A0AAV7T2H6_PLEWA</name>
<proteinExistence type="predicted"/>
<evidence type="ECO:0000256" key="1">
    <source>
        <dbReference type="SAM" id="MobiDB-lite"/>
    </source>
</evidence>
<accession>A0AAV7T2H6</accession>
<protein>
    <submittedName>
        <fullName evidence="2">Uncharacterized protein</fullName>
    </submittedName>
</protein>
<evidence type="ECO:0000313" key="2">
    <source>
        <dbReference type="EMBL" id="KAJ1170594.1"/>
    </source>
</evidence>
<organism evidence="2 3">
    <name type="scientific">Pleurodeles waltl</name>
    <name type="common">Iberian ribbed newt</name>
    <dbReference type="NCBI Taxonomy" id="8319"/>
    <lineage>
        <taxon>Eukaryota</taxon>
        <taxon>Metazoa</taxon>
        <taxon>Chordata</taxon>
        <taxon>Craniata</taxon>
        <taxon>Vertebrata</taxon>
        <taxon>Euteleostomi</taxon>
        <taxon>Amphibia</taxon>
        <taxon>Batrachia</taxon>
        <taxon>Caudata</taxon>
        <taxon>Salamandroidea</taxon>
        <taxon>Salamandridae</taxon>
        <taxon>Pleurodelinae</taxon>
        <taxon>Pleurodeles</taxon>
    </lineage>
</organism>
<evidence type="ECO:0000313" key="3">
    <source>
        <dbReference type="Proteomes" id="UP001066276"/>
    </source>
</evidence>
<dbReference type="AlphaFoldDB" id="A0AAV7T2H6"/>
<comment type="caution">
    <text evidence="2">The sequence shown here is derived from an EMBL/GenBank/DDBJ whole genome shotgun (WGS) entry which is preliminary data.</text>
</comment>
<dbReference type="Proteomes" id="UP001066276">
    <property type="component" value="Chromosome 4_1"/>
</dbReference>
<keyword evidence="3" id="KW-1185">Reference proteome</keyword>
<feature type="compositionally biased region" description="Gly residues" evidence="1">
    <location>
        <begin position="1"/>
        <end position="15"/>
    </location>
</feature>